<keyword evidence="1" id="KW-0812">Transmembrane</keyword>
<proteinExistence type="predicted"/>
<protein>
    <submittedName>
        <fullName evidence="2">Uncharacterized protein</fullName>
    </submittedName>
</protein>
<dbReference type="EMBL" id="LT607413">
    <property type="protein sequence ID" value="SCF09293.1"/>
    <property type="molecule type" value="Genomic_DNA"/>
</dbReference>
<organism evidence="2 3">
    <name type="scientific">Micromonospora echinospora</name>
    <name type="common">Micromonospora purpurea</name>
    <dbReference type="NCBI Taxonomy" id="1877"/>
    <lineage>
        <taxon>Bacteria</taxon>
        <taxon>Bacillati</taxon>
        <taxon>Actinomycetota</taxon>
        <taxon>Actinomycetes</taxon>
        <taxon>Micromonosporales</taxon>
        <taxon>Micromonosporaceae</taxon>
        <taxon>Micromonospora</taxon>
    </lineage>
</organism>
<gene>
    <name evidence="2" type="ORF">GA0070618_3162</name>
</gene>
<feature type="transmembrane region" description="Helical" evidence="1">
    <location>
        <begin position="40"/>
        <end position="61"/>
    </location>
</feature>
<evidence type="ECO:0000313" key="2">
    <source>
        <dbReference type="EMBL" id="SCF09293.1"/>
    </source>
</evidence>
<reference evidence="3" key="1">
    <citation type="submission" date="2016-06" db="EMBL/GenBank/DDBJ databases">
        <authorList>
            <person name="Varghese N."/>
            <person name="Submissions Spin"/>
        </authorList>
    </citation>
    <scope>NUCLEOTIDE SEQUENCE [LARGE SCALE GENOMIC DNA]</scope>
    <source>
        <strain evidence="3">DSM 43816</strain>
    </source>
</reference>
<evidence type="ECO:0000256" key="1">
    <source>
        <dbReference type="SAM" id="Phobius"/>
    </source>
</evidence>
<name>A0A1C4XLI6_MICEC</name>
<dbReference type="RefSeq" id="WP_143740252.1">
    <property type="nucleotide sequence ID" value="NZ_LT607413.1"/>
</dbReference>
<dbReference type="Proteomes" id="UP000198253">
    <property type="component" value="Chromosome I"/>
</dbReference>
<keyword evidence="1" id="KW-1133">Transmembrane helix</keyword>
<dbReference type="InParanoid" id="A0A1C4XLI6"/>
<keyword evidence="3" id="KW-1185">Reference proteome</keyword>
<dbReference type="AlphaFoldDB" id="A0A1C4XLI6"/>
<evidence type="ECO:0000313" key="3">
    <source>
        <dbReference type="Proteomes" id="UP000198253"/>
    </source>
</evidence>
<dbReference type="OrthoDB" id="3365614at2"/>
<keyword evidence="1" id="KW-0472">Membrane</keyword>
<accession>A0A1C4XLI6</accession>
<sequence length="426" mass="45012">MDDDRIAGLLRALDEESGRPPRIDVARAVRDGRRRRRRRAAGVGAGAAVTLAAVAAVPVLADSAPPTTPAAVTPPTRCVAELLPLPGRATYGTVLAGDPTGRYLAGRTNGTTDTMWGTQSVIWVDGRVQRMPAPVRDMWPRDVTSSGQVVGVADGGAYLYQADPVDRGASSEPAGGPGKVRRLLGGVGRQPVAINEAGRIAGELQVTAGNRGTRSVPILWASPTSEPVDLPLPGSDWQGHVRDIGDDGTVVGTVSDGFAPDHARGYLWRADGTGEFLPLPQMRDGPATAFWPVSVRGSWVVGTARRALSDTVQEEVVRLDLTTGTFAPLPQPAEFQPTAGNAQGWAVGQVDGTSGNGRVGLLTDTGLLDLPEPEHQAERYDPRVSVVSDDARTIGGTQTVRRDRDPLQVASALSLVDHRPVRWTCR</sequence>